<evidence type="ECO:0000313" key="3">
    <source>
        <dbReference type="Proteomes" id="UP000831768"/>
    </source>
</evidence>
<keyword evidence="1" id="KW-0812">Transmembrane</keyword>
<feature type="transmembrane region" description="Helical" evidence="1">
    <location>
        <begin position="91"/>
        <end position="108"/>
    </location>
</feature>
<dbReference type="RefSeq" id="WP_247993442.1">
    <property type="nucleotide sequence ID" value="NZ_CP096019.1"/>
</dbReference>
<reference evidence="2" key="1">
    <citation type="submission" date="2022-04" db="EMBL/GenBank/DDBJ databases">
        <title>Halocatena sp. nov., isolated from a salt lake.</title>
        <authorList>
            <person name="Cui H.-L."/>
        </authorList>
    </citation>
    <scope>NUCLEOTIDE SEQUENCE</scope>
    <source>
        <strain evidence="2">AD-1</strain>
    </source>
</reference>
<dbReference type="GeneID" id="71928887"/>
<keyword evidence="1" id="KW-0472">Membrane</keyword>
<organism evidence="2 3">
    <name type="scientific">Halocatena salina</name>
    <dbReference type="NCBI Taxonomy" id="2934340"/>
    <lineage>
        <taxon>Archaea</taxon>
        <taxon>Methanobacteriati</taxon>
        <taxon>Methanobacteriota</taxon>
        <taxon>Stenosarchaea group</taxon>
        <taxon>Halobacteria</taxon>
        <taxon>Halobacteriales</taxon>
        <taxon>Natronomonadaceae</taxon>
        <taxon>Halocatena</taxon>
    </lineage>
</organism>
<accession>A0A8U0A0U1</accession>
<sequence>MNTPVLDRILQHKHINAVLAWLLVGFVGGVAVVNIGRDPLWAGFAAIVAVLSVIPAVRRRSVWTMLPWEVLVLASLPLLARTFGIPGTGRVATYLSVATVALIIAVELDAFTSVSMTDTFAILFVVIATMAASGAWAVVRWGGDVYMGITFPLTERELMIEFVASTVAGVFAGVVFDLYFRRLRQTEGSWVSEA</sequence>
<feature type="transmembrane region" description="Helical" evidence="1">
    <location>
        <begin position="159"/>
        <end position="180"/>
    </location>
</feature>
<dbReference type="AlphaFoldDB" id="A0A8U0A0U1"/>
<evidence type="ECO:0000313" key="2">
    <source>
        <dbReference type="EMBL" id="UPM42771.1"/>
    </source>
</evidence>
<gene>
    <name evidence="2" type="ORF">MW046_12530</name>
</gene>
<feature type="transmembrane region" description="Helical" evidence="1">
    <location>
        <begin position="120"/>
        <end position="139"/>
    </location>
</feature>
<feature type="transmembrane region" description="Helical" evidence="1">
    <location>
        <begin position="39"/>
        <end position="57"/>
    </location>
</feature>
<keyword evidence="1" id="KW-1133">Transmembrane helix</keyword>
<feature type="transmembrane region" description="Helical" evidence="1">
    <location>
        <begin position="15"/>
        <end position="33"/>
    </location>
</feature>
<dbReference type="KEGG" id="haad:MW046_12530"/>
<dbReference type="Proteomes" id="UP000831768">
    <property type="component" value="Chromosome"/>
</dbReference>
<protein>
    <submittedName>
        <fullName evidence="2">Uncharacterized protein</fullName>
    </submittedName>
</protein>
<dbReference type="EMBL" id="CP096019">
    <property type="protein sequence ID" value="UPM42771.1"/>
    <property type="molecule type" value="Genomic_DNA"/>
</dbReference>
<proteinExistence type="predicted"/>
<keyword evidence="3" id="KW-1185">Reference proteome</keyword>
<evidence type="ECO:0000256" key="1">
    <source>
        <dbReference type="SAM" id="Phobius"/>
    </source>
</evidence>
<name>A0A8U0A0U1_9EURY</name>